<dbReference type="EMBL" id="JABBGA010000003">
    <property type="protein sequence ID" value="NML25161.1"/>
    <property type="molecule type" value="Genomic_DNA"/>
</dbReference>
<name>A0A848G693_9RHOO</name>
<dbReference type="SUPFAM" id="SSF69118">
    <property type="entry name" value="AhpD-like"/>
    <property type="match status" value="1"/>
</dbReference>
<dbReference type="InterPro" id="IPR004675">
    <property type="entry name" value="AhpD_core"/>
</dbReference>
<reference evidence="2 3" key="1">
    <citation type="submission" date="2020-04" db="EMBL/GenBank/DDBJ databases">
        <title>Zoogloea sp. G-4-1-14 isolated from soil.</title>
        <authorList>
            <person name="Dahal R.H."/>
        </authorList>
    </citation>
    <scope>NUCLEOTIDE SEQUENCE [LARGE SCALE GENOMIC DNA]</scope>
    <source>
        <strain evidence="2 3">G-4-1-14</strain>
    </source>
</reference>
<dbReference type="PANTHER" id="PTHR34846">
    <property type="entry name" value="4-CARBOXYMUCONOLACTONE DECARBOXYLASE FAMILY PROTEIN (AFU_ORTHOLOGUE AFUA_6G11590)"/>
    <property type="match status" value="1"/>
</dbReference>
<organism evidence="2 3">
    <name type="scientific">Zoogloea dura</name>
    <dbReference type="NCBI Taxonomy" id="2728840"/>
    <lineage>
        <taxon>Bacteria</taxon>
        <taxon>Pseudomonadati</taxon>
        <taxon>Pseudomonadota</taxon>
        <taxon>Betaproteobacteria</taxon>
        <taxon>Rhodocyclales</taxon>
        <taxon>Zoogloeaceae</taxon>
        <taxon>Zoogloea</taxon>
    </lineage>
</organism>
<sequence length="151" mass="15937">MTAFEFSDFQQTAGKVVDALLAMGKAVDASGLEKPLTELVKLRVSQINACTFCLQYHLNLARQAGIPAAKLDLLAAWRDAPIFDQRERAALGWAEALTGMAGQPIQESTRQHAAAAFSPTELAFLTAAIASINAWNRIGGGLGFAPPPAAG</sequence>
<keyword evidence="3" id="KW-1185">Reference proteome</keyword>
<evidence type="ECO:0000313" key="3">
    <source>
        <dbReference type="Proteomes" id="UP000580043"/>
    </source>
</evidence>
<comment type="caution">
    <text evidence="2">The sequence shown here is derived from an EMBL/GenBank/DDBJ whole genome shotgun (WGS) entry which is preliminary data.</text>
</comment>
<evidence type="ECO:0000259" key="1">
    <source>
        <dbReference type="Pfam" id="PF02627"/>
    </source>
</evidence>
<dbReference type="Pfam" id="PF02627">
    <property type="entry name" value="CMD"/>
    <property type="match status" value="1"/>
</dbReference>
<dbReference type="InterPro" id="IPR003779">
    <property type="entry name" value="CMD-like"/>
</dbReference>
<protein>
    <submittedName>
        <fullName evidence="2">Carboxymuconolactone decarboxylase family protein</fullName>
    </submittedName>
</protein>
<dbReference type="Gene3D" id="1.20.1290.10">
    <property type="entry name" value="AhpD-like"/>
    <property type="match status" value="1"/>
</dbReference>
<evidence type="ECO:0000313" key="2">
    <source>
        <dbReference type="EMBL" id="NML25161.1"/>
    </source>
</evidence>
<dbReference type="Proteomes" id="UP000580043">
    <property type="component" value="Unassembled WGS sequence"/>
</dbReference>
<proteinExistence type="predicted"/>
<dbReference type="AlphaFoldDB" id="A0A848G693"/>
<feature type="domain" description="Carboxymuconolactone decarboxylase-like" evidence="1">
    <location>
        <begin position="16"/>
        <end position="96"/>
    </location>
</feature>
<dbReference type="NCBIfam" id="TIGR00778">
    <property type="entry name" value="ahpD_dom"/>
    <property type="match status" value="1"/>
</dbReference>
<gene>
    <name evidence="2" type="ORF">HHL15_05375</name>
</gene>
<dbReference type="RefSeq" id="WP_169144805.1">
    <property type="nucleotide sequence ID" value="NZ_JABBGA010000003.1"/>
</dbReference>
<dbReference type="InterPro" id="IPR029032">
    <property type="entry name" value="AhpD-like"/>
</dbReference>
<dbReference type="PANTHER" id="PTHR34846:SF7">
    <property type="entry name" value="BLL7811 PROTEIN"/>
    <property type="match status" value="1"/>
</dbReference>
<accession>A0A848G693</accession>
<dbReference type="GO" id="GO:0051920">
    <property type="term" value="F:peroxiredoxin activity"/>
    <property type="evidence" value="ECO:0007669"/>
    <property type="project" value="InterPro"/>
</dbReference>